<dbReference type="Gene3D" id="3.90.79.10">
    <property type="entry name" value="Nucleoside Triphosphate Pyrophosphohydrolase"/>
    <property type="match status" value="1"/>
</dbReference>
<gene>
    <name evidence="4" type="ORF">SAMN02910293_00018</name>
</gene>
<dbReference type="Proteomes" id="UP000182508">
    <property type="component" value="Unassembled WGS sequence"/>
</dbReference>
<evidence type="ECO:0000256" key="2">
    <source>
        <dbReference type="ARBA" id="ARBA00022801"/>
    </source>
</evidence>
<evidence type="ECO:0000256" key="1">
    <source>
        <dbReference type="ARBA" id="ARBA00001946"/>
    </source>
</evidence>
<dbReference type="SUPFAM" id="SSF55811">
    <property type="entry name" value="Nudix"/>
    <property type="match status" value="1"/>
</dbReference>
<dbReference type="PANTHER" id="PTHR43046">
    <property type="entry name" value="GDP-MANNOSE MANNOSYL HYDROLASE"/>
    <property type="match status" value="1"/>
</dbReference>
<name>A0A1G5ZZM2_9STRE</name>
<dbReference type="PANTHER" id="PTHR43046:SF14">
    <property type="entry name" value="MUTT_NUDIX FAMILY PROTEIN"/>
    <property type="match status" value="1"/>
</dbReference>
<dbReference type="PROSITE" id="PS51462">
    <property type="entry name" value="NUDIX"/>
    <property type="match status" value="1"/>
</dbReference>
<sequence length="152" mass="17564">MDFRTKTNEYSFGVRVSALMIEDDKIYLAKSPNDEYYLLGGAIFVNELTKDAIRREIKEEVGADSEVGSLAFIVENQFYLEDTSYHQIEFHYLVNLLSEPNEKMIEGGQTRQCEWVSIDNLDQINLNPAFLKTALKNWDGQIKHFVNKDGEE</sequence>
<dbReference type="Pfam" id="PF00293">
    <property type="entry name" value="NUDIX"/>
    <property type="match status" value="1"/>
</dbReference>
<keyword evidence="2" id="KW-0378">Hydrolase</keyword>
<dbReference type="GO" id="GO:0016787">
    <property type="term" value="F:hydrolase activity"/>
    <property type="evidence" value="ECO:0007669"/>
    <property type="project" value="UniProtKB-KW"/>
</dbReference>
<dbReference type="InterPro" id="IPR000086">
    <property type="entry name" value="NUDIX_hydrolase_dom"/>
</dbReference>
<dbReference type="EMBL" id="FMXP01000002">
    <property type="protein sequence ID" value="SDB01607.1"/>
    <property type="molecule type" value="Genomic_DNA"/>
</dbReference>
<dbReference type="eggNOG" id="COG1051">
    <property type="taxonomic scope" value="Bacteria"/>
</dbReference>
<dbReference type="STRING" id="439219.SAMN02910293_00018"/>
<dbReference type="InterPro" id="IPR015797">
    <property type="entry name" value="NUDIX_hydrolase-like_dom_sf"/>
</dbReference>
<dbReference type="InterPro" id="IPR020084">
    <property type="entry name" value="NUDIX_hydrolase_CS"/>
</dbReference>
<evidence type="ECO:0000313" key="5">
    <source>
        <dbReference type="Proteomes" id="UP000182508"/>
    </source>
</evidence>
<organism evidence="4 5">
    <name type="scientific">Streptococcus henryi</name>
    <dbReference type="NCBI Taxonomy" id="439219"/>
    <lineage>
        <taxon>Bacteria</taxon>
        <taxon>Bacillati</taxon>
        <taxon>Bacillota</taxon>
        <taxon>Bacilli</taxon>
        <taxon>Lactobacillales</taxon>
        <taxon>Streptococcaceae</taxon>
        <taxon>Streptococcus</taxon>
    </lineage>
</organism>
<dbReference type="AlphaFoldDB" id="A0A1G5ZZM2"/>
<dbReference type="CDD" id="cd04688">
    <property type="entry name" value="NUDIX_Hydrolase"/>
    <property type="match status" value="1"/>
</dbReference>
<evidence type="ECO:0000313" key="4">
    <source>
        <dbReference type="EMBL" id="SDB01607.1"/>
    </source>
</evidence>
<protein>
    <submittedName>
        <fullName evidence="4">ADP-ribose pyrophosphatase YjhB, NUDIX family</fullName>
    </submittedName>
</protein>
<comment type="cofactor">
    <cofactor evidence="1">
        <name>Mg(2+)</name>
        <dbReference type="ChEBI" id="CHEBI:18420"/>
    </cofactor>
</comment>
<evidence type="ECO:0000259" key="3">
    <source>
        <dbReference type="PROSITE" id="PS51462"/>
    </source>
</evidence>
<proteinExistence type="predicted"/>
<keyword evidence="5" id="KW-1185">Reference proteome</keyword>
<accession>A0A1G5ZZM2</accession>
<dbReference type="RefSeq" id="WP_018164725.1">
    <property type="nucleotide sequence ID" value="NZ_FMXP01000002.1"/>
</dbReference>
<reference evidence="4 5" key="1">
    <citation type="submission" date="2016-10" db="EMBL/GenBank/DDBJ databases">
        <authorList>
            <person name="de Groot N.N."/>
        </authorList>
    </citation>
    <scope>NUCLEOTIDE SEQUENCE [LARGE SCALE GENOMIC DNA]</scope>
    <source>
        <strain evidence="4 5">A-4</strain>
    </source>
</reference>
<feature type="domain" description="Nudix hydrolase" evidence="3">
    <location>
        <begin position="11"/>
        <end position="141"/>
    </location>
</feature>
<dbReference type="PROSITE" id="PS00893">
    <property type="entry name" value="NUDIX_BOX"/>
    <property type="match status" value="1"/>
</dbReference>